<name>A0A1R1ECH9_9BACL</name>
<dbReference type="InterPro" id="IPR032781">
    <property type="entry name" value="ABC_tran_Xtn"/>
</dbReference>
<dbReference type="Proteomes" id="UP000187172">
    <property type="component" value="Unassembled WGS sequence"/>
</dbReference>
<keyword evidence="2" id="KW-0547">Nucleotide-binding</keyword>
<dbReference type="AlphaFoldDB" id="A0A1R1ECH9"/>
<dbReference type="STRING" id="297318.BK138_29015"/>
<sequence length="654" mass="74224">MLLQASGIKKLFGITPVLEGINLQVQERERIGLVGVNGAGKSTLLQILAGEMSYDGGQIYKSKETTIGYLAQNSGLQSDRTIWEEMLDVFTPLIETEKELRVMEQQIADPAVMDNPKKYQDLLDRYASRSDWFKDHGGYEMETRIRSVLHGMGFGSFAPETPIATLSGGQKTRLALARILLQAPDLLMLDEPTNHLDIATLTWLEDYLRAYSGSLLVVSHDRYFLDRLVTTIVEIERHQSKRYTGNYSRYMELKAAEYESQMKMYEKQQDEIAKMEAFIQRNIVRASTTKRAQSRRKALEKMDRMDKPLGDLKKAHFSFEVEYMSGKEVLQVRDLSVSFQPPKALFKDVSFDLRRGETVALIGPNGIGKSTLLKCLIGTSQPQTGAIHWGTKVKIGYYDQEQTNLNPSNTVLEELWSAYPHMEEARIRTVLGNFLFSGEDVLKKIAALSGGEKARVSLAKLMLLEANMLILDEPTNHLDLFSKEVLESALIDYEGTLLFISHDRYFLNKMAERIIELHPEGTEHYLGNYDDYVAKKQELEELSQEALEQAGGAGAKNSPSKPEAANDNSDKSGVSSFEADKQAKREERNRQRRLAALEEQIQSLEEEISELDAEMAKPEVYQDYVALQEHQQQQEEKKNQLETIYAEWETLAAE</sequence>
<dbReference type="Pfam" id="PF00005">
    <property type="entry name" value="ABC_tran"/>
    <property type="match status" value="2"/>
</dbReference>
<dbReference type="PROSITE" id="PS50893">
    <property type="entry name" value="ABC_TRANSPORTER_2"/>
    <property type="match status" value="2"/>
</dbReference>
<dbReference type="InterPro" id="IPR032524">
    <property type="entry name" value="ABC_tran_C"/>
</dbReference>
<dbReference type="PANTHER" id="PTHR42855:SF2">
    <property type="entry name" value="DRUG RESISTANCE ABC TRANSPORTER,ATP-BINDING PROTEIN"/>
    <property type="match status" value="1"/>
</dbReference>
<feature type="domain" description="ABC transporter" evidence="5">
    <location>
        <begin position="330"/>
        <end position="545"/>
    </location>
</feature>
<dbReference type="CDD" id="cd03221">
    <property type="entry name" value="ABCF_EF-3"/>
    <property type="match status" value="2"/>
</dbReference>
<evidence type="ECO:0000313" key="6">
    <source>
        <dbReference type="EMBL" id="OMF49533.1"/>
    </source>
</evidence>
<keyword evidence="3 6" id="KW-0067">ATP-binding</keyword>
<dbReference type="InterPro" id="IPR051309">
    <property type="entry name" value="ABCF_ATPase"/>
</dbReference>
<dbReference type="GO" id="GO:0003677">
    <property type="term" value="F:DNA binding"/>
    <property type="evidence" value="ECO:0007669"/>
    <property type="project" value="InterPro"/>
</dbReference>
<dbReference type="Gene3D" id="1.10.287.380">
    <property type="entry name" value="Valyl-tRNA synthetase, C-terminal domain"/>
    <property type="match status" value="1"/>
</dbReference>
<dbReference type="EMBL" id="MRTP01000013">
    <property type="protein sequence ID" value="OMF49533.1"/>
    <property type="molecule type" value="Genomic_DNA"/>
</dbReference>
<dbReference type="InterPro" id="IPR027417">
    <property type="entry name" value="P-loop_NTPase"/>
</dbReference>
<evidence type="ECO:0000259" key="5">
    <source>
        <dbReference type="PROSITE" id="PS50893"/>
    </source>
</evidence>
<feature type="region of interest" description="Disordered" evidence="4">
    <location>
        <begin position="546"/>
        <end position="591"/>
    </location>
</feature>
<evidence type="ECO:0000256" key="3">
    <source>
        <dbReference type="ARBA" id="ARBA00022840"/>
    </source>
</evidence>
<dbReference type="InterPro" id="IPR037118">
    <property type="entry name" value="Val-tRNA_synth_C_sf"/>
</dbReference>
<dbReference type="FunFam" id="3.40.50.300:FF:000309">
    <property type="entry name" value="ABC transporter ATP-binding protein"/>
    <property type="match status" value="1"/>
</dbReference>
<keyword evidence="1" id="KW-0677">Repeat</keyword>
<evidence type="ECO:0000256" key="2">
    <source>
        <dbReference type="ARBA" id="ARBA00022741"/>
    </source>
</evidence>
<dbReference type="Pfam" id="PF12848">
    <property type="entry name" value="ABC_tran_Xtn"/>
    <property type="match status" value="1"/>
</dbReference>
<dbReference type="GO" id="GO:0016887">
    <property type="term" value="F:ATP hydrolysis activity"/>
    <property type="evidence" value="ECO:0007669"/>
    <property type="project" value="InterPro"/>
</dbReference>
<dbReference type="PROSITE" id="PS00211">
    <property type="entry name" value="ABC_TRANSPORTER_1"/>
    <property type="match status" value="2"/>
</dbReference>
<dbReference type="InterPro" id="IPR003593">
    <property type="entry name" value="AAA+_ATPase"/>
</dbReference>
<dbReference type="RefSeq" id="WP_076174937.1">
    <property type="nucleotide sequence ID" value="NZ_MRTP01000013.1"/>
</dbReference>
<protein>
    <submittedName>
        <fullName evidence="6">Multidrug ABC transporter ATP-binding protein</fullName>
    </submittedName>
</protein>
<organism evidence="6 7">
    <name type="scientific">Paenibacillus rhizosphaerae</name>
    <dbReference type="NCBI Taxonomy" id="297318"/>
    <lineage>
        <taxon>Bacteria</taxon>
        <taxon>Bacillati</taxon>
        <taxon>Bacillota</taxon>
        <taxon>Bacilli</taxon>
        <taxon>Bacillales</taxon>
        <taxon>Paenibacillaceae</taxon>
        <taxon>Paenibacillus</taxon>
    </lineage>
</organism>
<dbReference type="InterPro" id="IPR017871">
    <property type="entry name" value="ABC_transporter-like_CS"/>
</dbReference>
<reference evidence="6 7" key="1">
    <citation type="submission" date="2016-11" db="EMBL/GenBank/DDBJ databases">
        <title>Paenibacillus species isolates.</title>
        <authorList>
            <person name="Beno S.M."/>
        </authorList>
    </citation>
    <scope>NUCLEOTIDE SEQUENCE [LARGE SCALE GENOMIC DNA]</scope>
    <source>
        <strain evidence="6 7">FSL R5-0378</strain>
    </source>
</reference>
<proteinExistence type="predicted"/>
<accession>A0A1R1ECH9</accession>
<feature type="compositionally biased region" description="Basic and acidic residues" evidence="4">
    <location>
        <begin position="578"/>
        <end position="589"/>
    </location>
</feature>
<keyword evidence="7" id="KW-1185">Reference proteome</keyword>
<dbReference type="Pfam" id="PF16326">
    <property type="entry name" value="ABC_tran_CTD"/>
    <property type="match status" value="1"/>
</dbReference>
<dbReference type="SUPFAM" id="SSF52540">
    <property type="entry name" value="P-loop containing nucleoside triphosphate hydrolases"/>
    <property type="match status" value="2"/>
</dbReference>
<dbReference type="InterPro" id="IPR003439">
    <property type="entry name" value="ABC_transporter-like_ATP-bd"/>
</dbReference>
<comment type="caution">
    <text evidence="6">The sequence shown here is derived from an EMBL/GenBank/DDBJ whole genome shotgun (WGS) entry which is preliminary data.</text>
</comment>
<evidence type="ECO:0000256" key="1">
    <source>
        <dbReference type="ARBA" id="ARBA00022737"/>
    </source>
</evidence>
<evidence type="ECO:0000313" key="7">
    <source>
        <dbReference type="Proteomes" id="UP000187172"/>
    </source>
</evidence>
<evidence type="ECO:0000256" key="4">
    <source>
        <dbReference type="SAM" id="MobiDB-lite"/>
    </source>
</evidence>
<dbReference type="SMART" id="SM00382">
    <property type="entry name" value="AAA"/>
    <property type="match status" value="2"/>
</dbReference>
<dbReference type="Gene3D" id="3.40.50.300">
    <property type="entry name" value="P-loop containing nucleotide triphosphate hydrolases"/>
    <property type="match status" value="2"/>
</dbReference>
<dbReference type="FunFam" id="3.40.50.300:FF:000011">
    <property type="entry name" value="Putative ABC transporter ATP-binding component"/>
    <property type="match status" value="1"/>
</dbReference>
<dbReference type="PANTHER" id="PTHR42855">
    <property type="entry name" value="ABC TRANSPORTER ATP-BINDING SUBUNIT"/>
    <property type="match status" value="1"/>
</dbReference>
<gene>
    <name evidence="6" type="ORF">BK138_29015</name>
</gene>
<feature type="domain" description="ABC transporter" evidence="5">
    <location>
        <begin position="3"/>
        <end position="262"/>
    </location>
</feature>
<dbReference type="GO" id="GO:0005524">
    <property type="term" value="F:ATP binding"/>
    <property type="evidence" value="ECO:0007669"/>
    <property type="project" value="UniProtKB-KW"/>
</dbReference>